<evidence type="ECO:0000313" key="2">
    <source>
        <dbReference type="EMBL" id="KAL0994731.1"/>
    </source>
</evidence>
<organism evidence="2 3">
    <name type="scientific">Umbra pygmaea</name>
    <name type="common">Eastern mudminnow</name>
    <dbReference type="NCBI Taxonomy" id="75934"/>
    <lineage>
        <taxon>Eukaryota</taxon>
        <taxon>Metazoa</taxon>
        <taxon>Chordata</taxon>
        <taxon>Craniata</taxon>
        <taxon>Vertebrata</taxon>
        <taxon>Euteleostomi</taxon>
        <taxon>Actinopterygii</taxon>
        <taxon>Neopterygii</taxon>
        <taxon>Teleostei</taxon>
        <taxon>Protacanthopterygii</taxon>
        <taxon>Esociformes</taxon>
        <taxon>Umbridae</taxon>
        <taxon>Umbra</taxon>
    </lineage>
</organism>
<reference evidence="2 3" key="1">
    <citation type="submission" date="2024-06" db="EMBL/GenBank/DDBJ databases">
        <authorList>
            <person name="Pan Q."/>
            <person name="Wen M."/>
            <person name="Jouanno E."/>
            <person name="Zahm M."/>
            <person name="Klopp C."/>
            <person name="Cabau C."/>
            <person name="Louis A."/>
            <person name="Berthelot C."/>
            <person name="Parey E."/>
            <person name="Roest Crollius H."/>
            <person name="Montfort J."/>
            <person name="Robinson-Rechavi M."/>
            <person name="Bouchez O."/>
            <person name="Lampietro C."/>
            <person name="Lopez Roques C."/>
            <person name="Donnadieu C."/>
            <person name="Postlethwait J."/>
            <person name="Bobe J."/>
            <person name="Verreycken H."/>
            <person name="Guiguen Y."/>
        </authorList>
    </citation>
    <scope>NUCLEOTIDE SEQUENCE [LARGE SCALE GENOMIC DNA]</scope>
    <source>
        <strain evidence="2">Up_M1</strain>
        <tissue evidence="2">Testis</tissue>
    </source>
</reference>
<keyword evidence="1" id="KW-0732">Signal</keyword>
<feature type="signal peptide" evidence="1">
    <location>
        <begin position="1"/>
        <end position="18"/>
    </location>
</feature>
<dbReference type="Proteomes" id="UP001557470">
    <property type="component" value="Unassembled WGS sequence"/>
</dbReference>
<keyword evidence="3" id="KW-1185">Reference proteome</keyword>
<comment type="caution">
    <text evidence="2">The sequence shown here is derived from an EMBL/GenBank/DDBJ whole genome shotgun (WGS) entry which is preliminary data.</text>
</comment>
<gene>
    <name evidence="2" type="ORF">UPYG_G00126410</name>
</gene>
<feature type="chain" id="PRO_5044776899" description="Interleukin-4" evidence="1">
    <location>
        <begin position="19"/>
        <end position="142"/>
    </location>
</feature>
<evidence type="ECO:0008006" key="4">
    <source>
        <dbReference type="Google" id="ProtNLM"/>
    </source>
</evidence>
<protein>
    <recommendedName>
        <fullName evidence="4">Interleukin-4</fullName>
    </recommendedName>
</protein>
<evidence type="ECO:0000256" key="1">
    <source>
        <dbReference type="SAM" id="SignalP"/>
    </source>
</evidence>
<evidence type="ECO:0000313" key="3">
    <source>
        <dbReference type="Proteomes" id="UP001557470"/>
    </source>
</evidence>
<sequence length="142" mass="16115">MMKIVHILLSVTMVLVDSASLPSENKPPKTQDIQVNLEKIIDIAEKYLNSLPPDTLSILRKDIRHLSQTTNKCKEFFCEAETILASLEHHMFGEGTEIVRTLGMYNKHMNCNVVNQSHGIQAEVRTLLIELRRCGQKINSSQ</sequence>
<name>A0ABD0XTK4_UMBPY</name>
<accession>A0ABD0XTK4</accession>
<proteinExistence type="predicted"/>
<dbReference type="EMBL" id="JAGEUA010000003">
    <property type="protein sequence ID" value="KAL0994731.1"/>
    <property type="molecule type" value="Genomic_DNA"/>
</dbReference>
<dbReference type="AlphaFoldDB" id="A0ABD0XTK4"/>